<protein>
    <recommendedName>
        <fullName evidence="6">DUF4366 domain-containing protein</fullName>
    </recommendedName>
</protein>
<dbReference type="EMBL" id="RHJS01000002">
    <property type="protein sequence ID" value="RRK31721.1"/>
    <property type="molecule type" value="Genomic_DNA"/>
</dbReference>
<evidence type="ECO:0000313" key="5">
    <source>
        <dbReference type="Proteomes" id="UP000274920"/>
    </source>
</evidence>
<evidence type="ECO:0008006" key="6">
    <source>
        <dbReference type="Google" id="ProtNLM"/>
    </source>
</evidence>
<dbReference type="Proteomes" id="UP000274920">
    <property type="component" value="Unassembled WGS sequence"/>
</dbReference>
<gene>
    <name evidence="4" type="ORF">EBB54_10360</name>
</gene>
<feature type="compositionally biased region" description="Polar residues" evidence="1">
    <location>
        <begin position="102"/>
        <end position="111"/>
    </location>
</feature>
<evidence type="ECO:0000256" key="1">
    <source>
        <dbReference type="SAM" id="MobiDB-lite"/>
    </source>
</evidence>
<organism evidence="4 5">
    <name type="scientific">Schaedlerella arabinosiphila</name>
    <dbReference type="NCBI Taxonomy" id="2044587"/>
    <lineage>
        <taxon>Bacteria</taxon>
        <taxon>Bacillati</taxon>
        <taxon>Bacillota</taxon>
        <taxon>Clostridia</taxon>
        <taxon>Lachnospirales</taxon>
        <taxon>Lachnospiraceae</taxon>
        <taxon>Schaedlerella</taxon>
    </lineage>
</organism>
<dbReference type="RefSeq" id="WP_125127350.1">
    <property type="nucleotide sequence ID" value="NZ_RHJS01000002.1"/>
</dbReference>
<name>A0A426DG66_9FIRM</name>
<keyword evidence="2" id="KW-1133">Transmembrane helix</keyword>
<keyword evidence="2" id="KW-0812">Transmembrane</keyword>
<evidence type="ECO:0000256" key="2">
    <source>
        <dbReference type="SAM" id="Phobius"/>
    </source>
</evidence>
<comment type="caution">
    <text evidence="4">The sequence shown here is derived from an EMBL/GenBank/DDBJ whole genome shotgun (WGS) entry which is preliminary data.</text>
</comment>
<keyword evidence="5" id="KW-1185">Reference proteome</keyword>
<keyword evidence="2" id="KW-0472">Membrane</keyword>
<feature type="compositionally biased region" description="Acidic residues" evidence="1">
    <location>
        <begin position="114"/>
        <end position="139"/>
    </location>
</feature>
<dbReference type="AlphaFoldDB" id="A0A426DG66"/>
<evidence type="ECO:0000256" key="3">
    <source>
        <dbReference type="SAM" id="SignalP"/>
    </source>
</evidence>
<reference evidence="4" key="1">
    <citation type="submission" date="2018-10" db="EMBL/GenBank/DDBJ databases">
        <title>Schaedlerella arabinophila gen. nov. sp. nov., isolated from the mouse intestinal tract and comparative analysis with the genome of the closely related altered Schaedler flora strain ASF502.</title>
        <authorList>
            <person name="Miyake S."/>
            <person name="Soh M."/>
            <person name="Seedorf H."/>
        </authorList>
    </citation>
    <scope>NUCLEOTIDE SEQUENCE [LARGE SCALE GENOMIC DNA]</scope>
    <source>
        <strain evidence="4">DSM 106076</strain>
    </source>
</reference>
<keyword evidence="3" id="KW-0732">Signal</keyword>
<feature type="region of interest" description="Disordered" evidence="1">
    <location>
        <begin position="102"/>
        <end position="143"/>
    </location>
</feature>
<proteinExistence type="predicted"/>
<evidence type="ECO:0000313" key="4">
    <source>
        <dbReference type="EMBL" id="RRK31721.1"/>
    </source>
</evidence>
<feature type="signal peptide" evidence="3">
    <location>
        <begin position="1"/>
        <end position="28"/>
    </location>
</feature>
<feature type="transmembrane region" description="Helical" evidence="2">
    <location>
        <begin position="149"/>
        <end position="174"/>
    </location>
</feature>
<sequence>MRVKYKKHVLLFLTMICMSFFSVRPVFAQPQGTNGTELQVAQPEQLEIQLGAEWAGVEFQMKTDAGLYPDTIPVGQDGVLRLEIGGSKEYVLTCMNSSAKAPSTTQALATTESPSEEQSEEIVTEQSEEITTEQPEEITAEQPEKAEDALVAGIPVLHLCLFIGGMILAVGGLVTMHIIKRHREDESGYEYDEEEEE</sequence>
<accession>A0A426DG66</accession>
<feature type="chain" id="PRO_5019347930" description="DUF4366 domain-containing protein" evidence="3">
    <location>
        <begin position="29"/>
        <end position="197"/>
    </location>
</feature>